<evidence type="ECO:0000313" key="3">
    <source>
        <dbReference type="Proteomes" id="UP000321331"/>
    </source>
</evidence>
<feature type="region of interest" description="Disordered" evidence="1">
    <location>
        <begin position="16"/>
        <end position="35"/>
    </location>
</feature>
<name>A0A5C6SQ01_FUSOC</name>
<gene>
    <name evidence="2" type="ORF">FocTR4_00008904</name>
</gene>
<protein>
    <submittedName>
        <fullName evidence="2">Uncharacterized protein</fullName>
    </submittedName>
</protein>
<dbReference type="AlphaFoldDB" id="A0A5C6SQ01"/>
<comment type="caution">
    <text evidence="2">The sequence shown here is derived from an EMBL/GenBank/DDBJ whole genome shotgun (WGS) entry which is preliminary data.</text>
</comment>
<sequence>MAANTALQLVGPRQLITPAGHTRSDLPSLASHSLGSSKPVVPTFSLSLHAPQHVRF</sequence>
<proteinExistence type="predicted"/>
<reference evidence="2 3" key="1">
    <citation type="submission" date="2019-07" db="EMBL/GenBank/DDBJ databases">
        <title>The First High-Quality Draft Genome Sequence of the Causal Agent of the Current Panama Disease Epidemic.</title>
        <authorList>
            <person name="Warmington R.J."/>
            <person name="Kay W."/>
            <person name="Jeffries A."/>
            <person name="Bebber D."/>
            <person name="Moore K."/>
            <person name="Studholme D.J."/>
        </authorList>
    </citation>
    <scope>NUCLEOTIDE SEQUENCE [LARGE SCALE GENOMIC DNA]</scope>
    <source>
        <strain evidence="2 3">TR4</strain>
    </source>
</reference>
<evidence type="ECO:0000313" key="2">
    <source>
        <dbReference type="EMBL" id="TXC00500.1"/>
    </source>
</evidence>
<dbReference type="EMBL" id="VMNF01000009">
    <property type="protein sequence ID" value="TXC00500.1"/>
    <property type="molecule type" value="Genomic_DNA"/>
</dbReference>
<accession>A0A5C6SQ01</accession>
<dbReference type="Proteomes" id="UP000321331">
    <property type="component" value="Unassembled WGS sequence"/>
</dbReference>
<evidence type="ECO:0000256" key="1">
    <source>
        <dbReference type="SAM" id="MobiDB-lite"/>
    </source>
</evidence>
<organism evidence="2 3">
    <name type="scientific">Fusarium oxysporum f. sp. cubense</name>
    <dbReference type="NCBI Taxonomy" id="61366"/>
    <lineage>
        <taxon>Eukaryota</taxon>
        <taxon>Fungi</taxon>
        <taxon>Dikarya</taxon>
        <taxon>Ascomycota</taxon>
        <taxon>Pezizomycotina</taxon>
        <taxon>Sordariomycetes</taxon>
        <taxon>Hypocreomycetidae</taxon>
        <taxon>Hypocreales</taxon>
        <taxon>Nectriaceae</taxon>
        <taxon>Fusarium</taxon>
        <taxon>Fusarium oxysporum species complex</taxon>
    </lineage>
</organism>